<evidence type="ECO:0000256" key="1">
    <source>
        <dbReference type="SAM" id="SignalP"/>
    </source>
</evidence>
<accession>A0A1M5ERS5</accession>
<dbReference type="EMBL" id="FQVU01000001">
    <property type="protein sequence ID" value="SHF82013.1"/>
    <property type="molecule type" value="Genomic_DNA"/>
</dbReference>
<dbReference type="Proteomes" id="UP000186132">
    <property type="component" value="Unassembled WGS sequence"/>
</dbReference>
<proteinExistence type="predicted"/>
<feature type="chain" id="PRO_5039098496" description="Dehydratase" evidence="1">
    <location>
        <begin position="32"/>
        <end position="215"/>
    </location>
</feature>
<dbReference type="PROSITE" id="PS51318">
    <property type="entry name" value="TAT"/>
    <property type="match status" value="1"/>
</dbReference>
<sequence length="215" mass="22134">MTRSSRRIATGLVAATAALGGVLAAAAPAVASDAPPGSFEIDYDANGSSLIKKPNSTITLGPTVSKTYISDSGDATFTADLPLPPTKSTFKLLGFVPVSATVNFIQVGRLQGQISQEPPIRLTATARYTIRLTDVKAAGLPTFQGNTCQTVTPVTIPVATPNGQQFDLTTGGTLSGTYTIGPFANCGLTTGLINSVVPGPDNTLTFQLSNGRFVE</sequence>
<keyword evidence="1" id="KW-0732">Signal</keyword>
<dbReference type="STRING" id="1206085.SAMN05443575_0983"/>
<dbReference type="RefSeq" id="WP_084180689.1">
    <property type="nucleotide sequence ID" value="NZ_FQVU01000001.1"/>
</dbReference>
<evidence type="ECO:0000313" key="3">
    <source>
        <dbReference type="Proteomes" id="UP000186132"/>
    </source>
</evidence>
<dbReference type="InterPro" id="IPR006311">
    <property type="entry name" value="TAT_signal"/>
</dbReference>
<organism evidence="2 3">
    <name type="scientific">Jatrophihabitans endophyticus</name>
    <dbReference type="NCBI Taxonomy" id="1206085"/>
    <lineage>
        <taxon>Bacteria</taxon>
        <taxon>Bacillati</taxon>
        <taxon>Actinomycetota</taxon>
        <taxon>Actinomycetes</taxon>
        <taxon>Jatrophihabitantales</taxon>
        <taxon>Jatrophihabitantaceae</taxon>
        <taxon>Jatrophihabitans</taxon>
    </lineage>
</organism>
<feature type="signal peptide" evidence="1">
    <location>
        <begin position="1"/>
        <end position="31"/>
    </location>
</feature>
<name>A0A1M5ERS5_9ACTN</name>
<reference evidence="3" key="1">
    <citation type="submission" date="2016-11" db="EMBL/GenBank/DDBJ databases">
        <authorList>
            <person name="Varghese N."/>
            <person name="Submissions S."/>
        </authorList>
    </citation>
    <scope>NUCLEOTIDE SEQUENCE [LARGE SCALE GENOMIC DNA]</scope>
    <source>
        <strain evidence="3">DSM 45627</strain>
    </source>
</reference>
<keyword evidence="3" id="KW-1185">Reference proteome</keyword>
<dbReference type="OrthoDB" id="4863392at2"/>
<evidence type="ECO:0008006" key="4">
    <source>
        <dbReference type="Google" id="ProtNLM"/>
    </source>
</evidence>
<dbReference type="AlphaFoldDB" id="A0A1M5ERS5"/>
<evidence type="ECO:0000313" key="2">
    <source>
        <dbReference type="EMBL" id="SHF82013.1"/>
    </source>
</evidence>
<gene>
    <name evidence="2" type="ORF">SAMN05443575_0983</name>
</gene>
<protein>
    <recommendedName>
        <fullName evidence="4">Dehydratase</fullName>
    </recommendedName>
</protein>